<dbReference type="SUPFAM" id="SSF48498">
    <property type="entry name" value="Tetracyclin repressor-like, C-terminal domain"/>
    <property type="match status" value="1"/>
</dbReference>
<keyword evidence="1" id="KW-0805">Transcription regulation</keyword>
<gene>
    <name evidence="6" type="ordered locus">Metho_1077</name>
</gene>
<keyword evidence="3" id="KW-0804">Transcription</keyword>
<dbReference type="GeneID" id="14406886"/>
<evidence type="ECO:0000256" key="1">
    <source>
        <dbReference type="ARBA" id="ARBA00023015"/>
    </source>
</evidence>
<accession>L0KV63</accession>
<evidence type="ECO:0000256" key="4">
    <source>
        <dbReference type="PROSITE-ProRule" id="PRU00335"/>
    </source>
</evidence>
<dbReference type="PANTHER" id="PTHR47506:SF1">
    <property type="entry name" value="HTH-TYPE TRANSCRIPTIONAL REGULATOR YJDC"/>
    <property type="match status" value="1"/>
</dbReference>
<dbReference type="RefSeq" id="WP_015324478.1">
    <property type="nucleotide sequence ID" value="NC_019977.1"/>
</dbReference>
<reference evidence="7" key="1">
    <citation type="submission" date="2012-02" db="EMBL/GenBank/DDBJ databases">
        <title>Complete sequence of chromosome of Methanomethylovorans hollandica DSM 15978.</title>
        <authorList>
            <person name="Lucas S."/>
            <person name="Copeland A."/>
            <person name="Lapidus A."/>
            <person name="Glavina del Rio T."/>
            <person name="Dalin E."/>
            <person name="Tice H."/>
            <person name="Bruce D."/>
            <person name="Goodwin L."/>
            <person name="Pitluck S."/>
            <person name="Peters L."/>
            <person name="Mikhailova N."/>
            <person name="Held B."/>
            <person name="Kyrpides N."/>
            <person name="Mavromatis K."/>
            <person name="Ivanova N."/>
            <person name="Brettin T."/>
            <person name="Detter J.C."/>
            <person name="Han C."/>
            <person name="Larimer F."/>
            <person name="Land M."/>
            <person name="Hauser L."/>
            <person name="Markowitz V."/>
            <person name="Cheng J.-F."/>
            <person name="Hugenholtz P."/>
            <person name="Woyke T."/>
            <person name="Wu D."/>
            <person name="Spring S."/>
            <person name="Schroeder M."/>
            <person name="Brambilla E."/>
            <person name="Klenk H.-P."/>
            <person name="Eisen J.A."/>
        </authorList>
    </citation>
    <scope>NUCLEOTIDE SEQUENCE [LARGE SCALE GENOMIC DNA]</scope>
    <source>
        <strain evidence="7">DSM 15978 / NBRC 107637 / DMS1</strain>
    </source>
</reference>
<dbReference type="InterPro" id="IPR001647">
    <property type="entry name" value="HTH_TetR"/>
</dbReference>
<dbReference type="InterPro" id="IPR009057">
    <property type="entry name" value="Homeodomain-like_sf"/>
</dbReference>
<sequence length="192" mass="22085">MEEMNTTKQQILHYGRNFLQCRGYNGFSYRDIARKLGIKNAAIHHYYPQKEDLVATIFEGIRQQFTEDTARMSGSGCSAREQLQYFFDFMLSEFDEGRSICPIGSVIVDFEELPDKVKEQHLLLLEDVLAWFSEVLKTGLEKGEFNFSEPVDLRAEAILETLLGARQFASIRGRGTLERSISLIRSDLGWKD</sequence>
<dbReference type="HOGENOM" id="CLU_069356_28_4_2"/>
<feature type="domain" description="HTH tetR-type" evidence="5">
    <location>
        <begin position="5"/>
        <end position="65"/>
    </location>
</feature>
<organism evidence="6 7">
    <name type="scientific">Methanomethylovorans hollandica (strain DSM 15978 / NBRC 107637 / DMS1)</name>
    <dbReference type="NCBI Taxonomy" id="867904"/>
    <lineage>
        <taxon>Archaea</taxon>
        <taxon>Methanobacteriati</taxon>
        <taxon>Methanobacteriota</taxon>
        <taxon>Stenosarchaea group</taxon>
        <taxon>Methanomicrobia</taxon>
        <taxon>Methanosarcinales</taxon>
        <taxon>Methanosarcinaceae</taxon>
        <taxon>Methanomethylovorans</taxon>
    </lineage>
</organism>
<protein>
    <submittedName>
        <fullName evidence="6">Transcriptional regulator</fullName>
    </submittedName>
</protein>
<dbReference type="SUPFAM" id="SSF46689">
    <property type="entry name" value="Homeodomain-like"/>
    <property type="match status" value="1"/>
</dbReference>
<evidence type="ECO:0000259" key="5">
    <source>
        <dbReference type="PROSITE" id="PS50977"/>
    </source>
</evidence>
<evidence type="ECO:0000256" key="2">
    <source>
        <dbReference type="ARBA" id="ARBA00023125"/>
    </source>
</evidence>
<dbReference type="KEGG" id="mhz:Metho_1077"/>
<dbReference type="Proteomes" id="UP000010866">
    <property type="component" value="Chromosome"/>
</dbReference>
<evidence type="ECO:0000313" key="7">
    <source>
        <dbReference type="Proteomes" id="UP000010866"/>
    </source>
</evidence>
<dbReference type="InterPro" id="IPR036271">
    <property type="entry name" value="Tet_transcr_reg_TetR-rel_C_sf"/>
</dbReference>
<evidence type="ECO:0000256" key="3">
    <source>
        <dbReference type="ARBA" id="ARBA00023163"/>
    </source>
</evidence>
<keyword evidence="7" id="KW-1185">Reference proteome</keyword>
<dbReference type="EMBL" id="CP003362">
    <property type="protein sequence ID" value="AGB49312.1"/>
    <property type="molecule type" value="Genomic_DNA"/>
</dbReference>
<feature type="DNA-binding region" description="H-T-H motif" evidence="4">
    <location>
        <begin position="28"/>
        <end position="47"/>
    </location>
</feature>
<name>L0KV63_METHD</name>
<evidence type="ECO:0000313" key="6">
    <source>
        <dbReference type="EMBL" id="AGB49312.1"/>
    </source>
</evidence>
<dbReference type="PANTHER" id="PTHR47506">
    <property type="entry name" value="TRANSCRIPTIONAL REGULATORY PROTEIN"/>
    <property type="match status" value="1"/>
</dbReference>
<keyword evidence="2 4" id="KW-0238">DNA-binding</keyword>
<dbReference type="OrthoDB" id="135877at2157"/>
<dbReference type="GO" id="GO:0003677">
    <property type="term" value="F:DNA binding"/>
    <property type="evidence" value="ECO:0007669"/>
    <property type="project" value="UniProtKB-UniRule"/>
</dbReference>
<dbReference type="Gene3D" id="1.10.357.10">
    <property type="entry name" value="Tetracycline Repressor, domain 2"/>
    <property type="match status" value="1"/>
</dbReference>
<dbReference type="PROSITE" id="PS50977">
    <property type="entry name" value="HTH_TETR_2"/>
    <property type="match status" value="1"/>
</dbReference>
<dbReference type="AlphaFoldDB" id="L0KV63"/>
<proteinExistence type="predicted"/>
<dbReference type="STRING" id="867904.Metho_1077"/>
<dbReference type="Pfam" id="PF00440">
    <property type="entry name" value="TetR_N"/>
    <property type="match status" value="1"/>
</dbReference>